<dbReference type="NCBIfam" id="NF008693">
    <property type="entry name" value="PRK11713.2-3"/>
    <property type="match status" value="1"/>
</dbReference>
<dbReference type="PANTHER" id="PTHR30027:SF3">
    <property type="entry name" value="16S RRNA (URACIL(1498)-N(3))-METHYLTRANSFERASE"/>
    <property type="match status" value="1"/>
</dbReference>
<organism evidence="15 16">
    <name type="scientific">Demequina muriae</name>
    <dbReference type="NCBI Taxonomy" id="3051664"/>
    <lineage>
        <taxon>Bacteria</taxon>
        <taxon>Bacillati</taxon>
        <taxon>Actinomycetota</taxon>
        <taxon>Actinomycetes</taxon>
        <taxon>Micrococcales</taxon>
        <taxon>Demequinaceae</taxon>
        <taxon>Demequina</taxon>
    </lineage>
</organism>
<keyword evidence="6 12" id="KW-0698">rRNA processing</keyword>
<evidence type="ECO:0000256" key="2">
    <source>
        <dbReference type="ARBA" id="ARBA00005528"/>
    </source>
</evidence>
<dbReference type="PIRSF" id="PIRSF015601">
    <property type="entry name" value="MTase_slr0722"/>
    <property type="match status" value="1"/>
</dbReference>
<dbReference type="EMBL" id="JAUHQA010000001">
    <property type="protein sequence ID" value="MDN4481433.1"/>
    <property type="molecule type" value="Genomic_DNA"/>
</dbReference>
<evidence type="ECO:0000256" key="1">
    <source>
        <dbReference type="ARBA" id="ARBA00004496"/>
    </source>
</evidence>
<dbReference type="Pfam" id="PF04452">
    <property type="entry name" value="Methyltrans_RNA"/>
    <property type="match status" value="1"/>
</dbReference>
<evidence type="ECO:0000256" key="9">
    <source>
        <dbReference type="ARBA" id="ARBA00022691"/>
    </source>
</evidence>
<dbReference type="NCBIfam" id="TIGR00046">
    <property type="entry name" value="RsmE family RNA methyltransferase"/>
    <property type="match status" value="1"/>
</dbReference>
<dbReference type="InterPro" id="IPR046887">
    <property type="entry name" value="RsmE_PUA-like"/>
</dbReference>
<evidence type="ECO:0000256" key="7">
    <source>
        <dbReference type="ARBA" id="ARBA00022603"/>
    </source>
</evidence>
<dbReference type="SUPFAM" id="SSF88697">
    <property type="entry name" value="PUA domain-like"/>
    <property type="match status" value="1"/>
</dbReference>
<keyword evidence="9 12" id="KW-0949">S-adenosyl-L-methionine</keyword>
<evidence type="ECO:0000313" key="15">
    <source>
        <dbReference type="EMBL" id="MDN4481433.1"/>
    </source>
</evidence>
<evidence type="ECO:0000256" key="3">
    <source>
        <dbReference type="ARBA" id="ARBA00012328"/>
    </source>
</evidence>
<dbReference type="SUPFAM" id="SSF75217">
    <property type="entry name" value="alpha/beta knot"/>
    <property type="match status" value="1"/>
</dbReference>
<dbReference type="InterPro" id="IPR015947">
    <property type="entry name" value="PUA-like_sf"/>
</dbReference>
<dbReference type="CDD" id="cd18084">
    <property type="entry name" value="RsmE-like"/>
    <property type="match status" value="1"/>
</dbReference>
<dbReference type="InterPro" id="IPR029028">
    <property type="entry name" value="Alpha/beta_knot_MTases"/>
</dbReference>
<evidence type="ECO:0000313" key="16">
    <source>
        <dbReference type="Proteomes" id="UP001172708"/>
    </source>
</evidence>
<dbReference type="Pfam" id="PF20260">
    <property type="entry name" value="PUA_4"/>
    <property type="match status" value="1"/>
</dbReference>
<evidence type="ECO:0000256" key="8">
    <source>
        <dbReference type="ARBA" id="ARBA00022679"/>
    </source>
</evidence>
<dbReference type="Proteomes" id="UP001172708">
    <property type="component" value="Unassembled WGS sequence"/>
</dbReference>
<dbReference type="GO" id="GO:0008168">
    <property type="term" value="F:methyltransferase activity"/>
    <property type="evidence" value="ECO:0007669"/>
    <property type="project" value="UniProtKB-KW"/>
</dbReference>
<dbReference type="PANTHER" id="PTHR30027">
    <property type="entry name" value="RIBOSOMAL RNA SMALL SUBUNIT METHYLTRANSFERASE E"/>
    <property type="match status" value="1"/>
</dbReference>
<evidence type="ECO:0000256" key="11">
    <source>
        <dbReference type="ARBA" id="ARBA00047944"/>
    </source>
</evidence>
<proteinExistence type="inferred from homology"/>
<dbReference type="InterPro" id="IPR006700">
    <property type="entry name" value="RsmE"/>
</dbReference>
<gene>
    <name evidence="15" type="ORF">QQX02_10900</name>
</gene>
<comment type="caution">
    <text evidence="15">The sequence shown here is derived from an EMBL/GenBank/DDBJ whole genome shotgun (WGS) entry which is preliminary data.</text>
</comment>
<reference evidence="15" key="1">
    <citation type="submission" date="2023-06" db="EMBL/GenBank/DDBJ databases">
        <title>Egi l300058.</title>
        <authorList>
            <person name="Gao L."/>
            <person name="Fang B.-Z."/>
            <person name="Li W.-J."/>
        </authorList>
    </citation>
    <scope>NUCLEOTIDE SEQUENCE</scope>
    <source>
        <strain evidence="15">EGI L300058</strain>
    </source>
</reference>
<evidence type="ECO:0000259" key="13">
    <source>
        <dbReference type="Pfam" id="PF04452"/>
    </source>
</evidence>
<keyword evidence="5 12" id="KW-0963">Cytoplasm</keyword>
<dbReference type="EC" id="2.1.1.193" evidence="3 12"/>
<evidence type="ECO:0000259" key="14">
    <source>
        <dbReference type="Pfam" id="PF20260"/>
    </source>
</evidence>
<protein>
    <recommendedName>
        <fullName evidence="4 12">Ribosomal RNA small subunit methyltransferase E</fullName>
        <ecNumber evidence="3 12">2.1.1.193</ecNumber>
    </recommendedName>
</protein>
<keyword evidence="8 12" id="KW-0808">Transferase</keyword>
<evidence type="ECO:0000256" key="10">
    <source>
        <dbReference type="ARBA" id="ARBA00025699"/>
    </source>
</evidence>
<keyword evidence="7 12" id="KW-0489">Methyltransferase</keyword>
<dbReference type="Gene3D" id="3.40.1280.10">
    <property type="match status" value="1"/>
</dbReference>
<evidence type="ECO:0000256" key="5">
    <source>
        <dbReference type="ARBA" id="ARBA00022490"/>
    </source>
</evidence>
<dbReference type="InterPro" id="IPR029026">
    <property type="entry name" value="tRNA_m1G_MTases_N"/>
</dbReference>
<dbReference type="GO" id="GO:0032259">
    <property type="term" value="P:methylation"/>
    <property type="evidence" value="ECO:0007669"/>
    <property type="project" value="UniProtKB-KW"/>
</dbReference>
<name>A0ABT8GJ26_9MICO</name>
<comment type="catalytic activity">
    <reaction evidence="11 12">
        <text>uridine(1498) in 16S rRNA + S-adenosyl-L-methionine = N(3)-methyluridine(1498) in 16S rRNA + S-adenosyl-L-homocysteine + H(+)</text>
        <dbReference type="Rhea" id="RHEA:42920"/>
        <dbReference type="Rhea" id="RHEA-COMP:10283"/>
        <dbReference type="Rhea" id="RHEA-COMP:10284"/>
        <dbReference type="ChEBI" id="CHEBI:15378"/>
        <dbReference type="ChEBI" id="CHEBI:57856"/>
        <dbReference type="ChEBI" id="CHEBI:59789"/>
        <dbReference type="ChEBI" id="CHEBI:65315"/>
        <dbReference type="ChEBI" id="CHEBI:74502"/>
        <dbReference type="EC" id="2.1.1.193"/>
    </reaction>
</comment>
<keyword evidence="16" id="KW-1185">Reference proteome</keyword>
<evidence type="ECO:0000256" key="6">
    <source>
        <dbReference type="ARBA" id="ARBA00022552"/>
    </source>
</evidence>
<sequence length="263" mass="26966">MSAPVFLSDAAADARPGDVIAVTGDEARHAVTVQRRAPGETVDVVDGAGRRARGVIAETSADQMRVRVESVSSDDDPEVVLVQALAKGGRDEQAVEAAIELGATRIVPWAASRCIVQWRGAKADKARGRWQSLVVAATKQSRRALVATVDPQVSSAELARLVRDAVARGERVLVLHESATAGLATLAWDGSAPTVWLVVGPEGGISDGELAALTDAGAEAVVLGPHVLRASTAGPAALAALAVARGTWPGADGSDDQADGGLR</sequence>
<feature type="domain" description="Ribosomal RNA small subunit methyltransferase E PUA-like" evidence="14">
    <location>
        <begin position="22"/>
        <end position="68"/>
    </location>
</feature>
<accession>A0ABT8GJ26</accession>
<comment type="subcellular location">
    <subcellularLocation>
        <location evidence="1 12">Cytoplasm</location>
    </subcellularLocation>
</comment>
<comment type="similarity">
    <text evidence="2 12">Belongs to the RNA methyltransferase RsmE family.</text>
</comment>
<comment type="function">
    <text evidence="10 12">Specifically methylates the N3 position of the uracil ring of uridine 1498 (m3U1498) in 16S rRNA. Acts on the fully assembled 30S ribosomal subunit.</text>
</comment>
<dbReference type="Gene3D" id="2.40.240.20">
    <property type="entry name" value="Hypothetical PUA domain-like, domain 1"/>
    <property type="match status" value="1"/>
</dbReference>
<dbReference type="RefSeq" id="WP_301143088.1">
    <property type="nucleotide sequence ID" value="NZ_JAUHQA010000001.1"/>
</dbReference>
<evidence type="ECO:0000256" key="4">
    <source>
        <dbReference type="ARBA" id="ARBA00013673"/>
    </source>
</evidence>
<feature type="domain" description="Ribosomal RNA small subunit methyltransferase E methyltransferase" evidence="13">
    <location>
        <begin position="77"/>
        <end position="241"/>
    </location>
</feature>
<dbReference type="InterPro" id="IPR046886">
    <property type="entry name" value="RsmE_MTase_dom"/>
</dbReference>
<evidence type="ECO:0000256" key="12">
    <source>
        <dbReference type="PIRNR" id="PIRNR015601"/>
    </source>
</evidence>